<dbReference type="Proteomes" id="UP001212997">
    <property type="component" value="Unassembled WGS sequence"/>
</dbReference>
<protein>
    <submittedName>
        <fullName evidence="1">Uncharacterized protein</fullName>
    </submittedName>
</protein>
<proteinExistence type="predicted"/>
<organism evidence="1 2">
    <name type="scientific">Meripilus lineatus</name>
    <dbReference type="NCBI Taxonomy" id="2056292"/>
    <lineage>
        <taxon>Eukaryota</taxon>
        <taxon>Fungi</taxon>
        <taxon>Dikarya</taxon>
        <taxon>Basidiomycota</taxon>
        <taxon>Agaricomycotina</taxon>
        <taxon>Agaricomycetes</taxon>
        <taxon>Polyporales</taxon>
        <taxon>Meripilaceae</taxon>
        <taxon>Meripilus</taxon>
    </lineage>
</organism>
<dbReference type="AlphaFoldDB" id="A0AAD5YHQ0"/>
<evidence type="ECO:0000313" key="2">
    <source>
        <dbReference type="Proteomes" id="UP001212997"/>
    </source>
</evidence>
<keyword evidence="2" id="KW-1185">Reference proteome</keyword>
<accession>A0AAD5YHQ0</accession>
<dbReference type="EMBL" id="JANAWD010000266">
    <property type="protein sequence ID" value="KAJ3482591.1"/>
    <property type="molecule type" value="Genomic_DNA"/>
</dbReference>
<sequence>MSGSEPVASRPEYKIMLDGLSLEIKGIISQNPDVLLDRLVDSHNQGFGPFSNFIYVLARELENEDGDTEWNNLILTDLFWWLLDFISDEGHWETAVEEKKNEIREGMMFILGNVMNCIHTFAAYLWLNAEGVGPDYNRGFNRDISPSKIEGTPQFERYREVVKELLYRLPPLWEAILRTEVKAPDQNCLKWTPAFSRHYAEVALMEIRLHLLYYKQHLSLSNFGSHIIMGFWFTSEAPPSEDWPLRCILPLLNAATRSSEQVFMWCYTADDTGSIRIMDRLLAGIRAPKLPDNALMTYFCFLAQVVIQIPNSPALRNVVAGLLEKIIMVTYSSVSRRLCEEFDESILPVVRSAVESVLATLVCLLEKGEEGEGDPFGLLKTAPMMALGCWVVTDPTIQRDKSIIARSSLSTLCTSARAVGMRIIAQQSARQRIGMKADTRMSVVPAGHREPKP</sequence>
<evidence type="ECO:0000313" key="1">
    <source>
        <dbReference type="EMBL" id="KAJ3482591.1"/>
    </source>
</evidence>
<reference evidence="1" key="1">
    <citation type="submission" date="2022-07" db="EMBL/GenBank/DDBJ databases">
        <title>Genome Sequence of Physisporinus lineatus.</title>
        <authorList>
            <person name="Buettner E."/>
        </authorList>
    </citation>
    <scope>NUCLEOTIDE SEQUENCE</scope>
    <source>
        <strain evidence="1">VT162</strain>
    </source>
</reference>
<gene>
    <name evidence="1" type="ORF">NLI96_g6877</name>
</gene>
<name>A0AAD5YHQ0_9APHY</name>
<comment type="caution">
    <text evidence="1">The sequence shown here is derived from an EMBL/GenBank/DDBJ whole genome shotgun (WGS) entry which is preliminary data.</text>
</comment>